<dbReference type="EC" id="1.-.-.-" evidence="3"/>
<reference evidence="3 4" key="1">
    <citation type="submission" date="2018-06" db="EMBL/GenBank/DDBJ databases">
        <authorList>
            <consortium name="Pathogen Informatics"/>
            <person name="Doyle S."/>
        </authorList>
    </citation>
    <scope>NUCLEOTIDE SEQUENCE [LARGE SCALE GENOMIC DNA]</scope>
    <source>
        <strain evidence="4">NCTC 10815</strain>
    </source>
</reference>
<proteinExistence type="inferred from homology"/>
<dbReference type="AlphaFoldDB" id="A0A378MA47"/>
<dbReference type="GO" id="GO:0016614">
    <property type="term" value="F:oxidoreductase activity, acting on CH-OH group of donors"/>
    <property type="evidence" value="ECO:0007669"/>
    <property type="project" value="UniProtKB-ARBA"/>
</dbReference>
<dbReference type="EMBL" id="UGPG01000001">
    <property type="protein sequence ID" value="STY43201.1"/>
    <property type="molecule type" value="Genomic_DNA"/>
</dbReference>
<dbReference type="SUPFAM" id="SSF51735">
    <property type="entry name" value="NAD(P)-binding Rossmann-fold domains"/>
    <property type="match status" value="1"/>
</dbReference>
<dbReference type="PRINTS" id="PR00081">
    <property type="entry name" value="GDHRDH"/>
</dbReference>
<dbReference type="NCBIfam" id="NF009385">
    <property type="entry name" value="PRK12744.1"/>
    <property type="match status" value="1"/>
</dbReference>
<dbReference type="Pfam" id="PF13561">
    <property type="entry name" value="adh_short_C2"/>
    <property type="match status" value="1"/>
</dbReference>
<accession>A0A378MA47</accession>
<comment type="similarity">
    <text evidence="1">Belongs to the short-chain dehydrogenases/reductases (SDR) family.</text>
</comment>
<dbReference type="InterPro" id="IPR002347">
    <property type="entry name" value="SDR_fam"/>
</dbReference>
<sequence>MAKLDTLKDKVVVIAGGAKNLGGLLSELYAKEGAKVVIHHHDGQSLEDAKATLTKVEAQGAEGSLFSGDLTIVENVEALFVHAKKTFGKVDIAINTVGRVLKKPISKTTEAEFDSMSDINAKSAYFFIKYAEKYLNDNGKIITLATSLLAAYTGFYSTYAGEKAPIEHYTRAASKEFMARGISVNAVAPGPMDTPFFYPQEEEEAVTFHKSQALHNQLTKIEDIAPLIMFLTLDGWWINGQTIFANGGYTTR</sequence>
<dbReference type="Gene3D" id="3.40.50.720">
    <property type="entry name" value="NAD(P)-binding Rossmann-like Domain"/>
    <property type="match status" value="1"/>
</dbReference>
<evidence type="ECO:0000313" key="3">
    <source>
        <dbReference type="EMBL" id="STY43201.1"/>
    </source>
</evidence>
<evidence type="ECO:0000256" key="2">
    <source>
        <dbReference type="ARBA" id="ARBA00023002"/>
    </source>
</evidence>
<name>A0A378MA47_LISGR</name>
<dbReference type="Proteomes" id="UP000254879">
    <property type="component" value="Unassembled WGS sequence"/>
</dbReference>
<dbReference type="PANTHER" id="PTHR48107">
    <property type="entry name" value="NADPH-DEPENDENT ALDEHYDE REDUCTASE-LIKE PROTEIN, CHLOROPLASTIC-RELATED"/>
    <property type="match status" value="1"/>
</dbReference>
<dbReference type="RefSeq" id="WP_003755914.1">
    <property type="nucleotide sequence ID" value="NZ_CABKNG010000001.1"/>
</dbReference>
<evidence type="ECO:0000313" key="4">
    <source>
        <dbReference type="Proteomes" id="UP000254879"/>
    </source>
</evidence>
<gene>
    <name evidence="3" type="primary">ydaD_1</name>
    <name evidence="3" type="ORF">NCTC10815_00488</name>
</gene>
<keyword evidence="2 3" id="KW-0560">Oxidoreductase</keyword>
<evidence type="ECO:0000256" key="1">
    <source>
        <dbReference type="ARBA" id="ARBA00006484"/>
    </source>
</evidence>
<organism evidence="3 4">
    <name type="scientific">Listeria grayi</name>
    <name type="common">Listeria murrayi</name>
    <dbReference type="NCBI Taxonomy" id="1641"/>
    <lineage>
        <taxon>Bacteria</taxon>
        <taxon>Bacillati</taxon>
        <taxon>Bacillota</taxon>
        <taxon>Bacilli</taxon>
        <taxon>Bacillales</taxon>
        <taxon>Listeriaceae</taxon>
        <taxon>Listeria</taxon>
    </lineage>
</organism>
<dbReference type="InterPro" id="IPR036291">
    <property type="entry name" value="NAD(P)-bd_dom_sf"/>
</dbReference>
<protein>
    <submittedName>
        <fullName evidence="3">General stress protein 39</fullName>
        <ecNumber evidence="3">1.-.-.-</ecNumber>
    </submittedName>
</protein>